<comment type="subunit">
    <text evidence="1">Homotetramer.</text>
</comment>
<keyword evidence="9" id="KW-1185">Reference proteome</keyword>
<dbReference type="EC" id="1.2.1.3" evidence="4"/>
<name>A0ABP7GV10_9FLAO</name>
<dbReference type="InterPro" id="IPR016161">
    <property type="entry name" value="Ald_DH/histidinol_DH"/>
</dbReference>
<dbReference type="InterPro" id="IPR029510">
    <property type="entry name" value="Ald_DH_CS_GLU"/>
</dbReference>
<feature type="domain" description="Aldehyde dehydrogenase" evidence="7">
    <location>
        <begin position="37"/>
        <end position="498"/>
    </location>
</feature>
<comment type="similarity">
    <text evidence="6">Belongs to the aldehyde dehydrogenase family.</text>
</comment>
<evidence type="ECO:0000256" key="1">
    <source>
        <dbReference type="ARBA" id="ARBA00011881"/>
    </source>
</evidence>
<evidence type="ECO:0000256" key="3">
    <source>
        <dbReference type="ARBA" id="ARBA00023027"/>
    </source>
</evidence>
<dbReference type="Pfam" id="PF00171">
    <property type="entry name" value="Aldedh"/>
    <property type="match status" value="1"/>
</dbReference>
<dbReference type="PANTHER" id="PTHR43521">
    <property type="entry name" value="ALPHA-AMINOADIPIC SEMIALDEHYDE DEHYDROGENASE"/>
    <property type="match status" value="1"/>
</dbReference>
<evidence type="ECO:0000256" key="2">
    <source>
        <dbReference type="ARBA" id="ARBA00023002"/>
    </source>
</evidence>
<dbReference type="Gene3D" id="3.40.605.10">
    <property type="entry name" value="Aldehyde Dehydrogenase, Chain A, domain 1"/>
    <property type="match status" value="1"/>
</dbReference>
<feature type="active site" evidence="5">
    <location>
        <position position="269"/>
    </location>
</feature>
<accession>A0ABP7GV10</accession>
<dbReference type="InterPro" id="IPR044638">
    <property type="entry name" value="ALDH7A1-like"/>
</dbReference>
<evidence type="ECO:0000256" key="4">
    <source>
        <dbReference type="ARBA" id="ARBA00024226"/>
    </source>
</evidence>
<keyword evidence="3" id="KW-0520">NAD</keyword>
<keyword evidence="2 6" id="KW-0560">Oxidoreductase</keyword>
<dbReference type="Proteomes" id="UP001501456">
    <property type="component" value="Unassembled WGS sequence"/>
</dbReference>
<dbReference type="PANTHER" id="PTHR43521:SF1">
    <property type="entry name" value="ALPHA-AMINOADIPIC SEMIALDEHYDE DEHYDROGENASE"/>
    <property type="match status" value="1"/>
</dbReference>
<evidence type="ECO:0000256" key="6">
    <source>
        <dbReference type="RuleBase" id="RU003345"/>
    </source>
</evidence>
<dbReference type="InterPro" id="IPR015590">
    <property type="entry name" value="Aldehyde_DH_dom"/>
</dbReference>
<evidence type="ECO:0000313" key="9">
    <source>
        <dbReference type="Proteomes" id="UP001501456"/>
    </source>
</evidence>
<dbReference type="CDD" id="cd07130">
    <property type="entry name" value="ALDH_F7_AASADH"/>
    <property type="match status" value="1"/>
</dbReference>
<evidence type="ECO:0000313" key="8">
    <source>
        <dbReference type="EMBL" id="GAA3776103.1"/>
    </source>
</evidence>
<evidence type="ECO:0000259" key="7">
    <source>
        <dbReference type="Pfam" id="PF00171"/>
    </source>
</evidence>
<dbReference type="PROSITE" id="PS00687">
    <property type="entry name" value="ALDEHYDE_DEHYDR_GLU"/>
    <property type="match status" value="1"/>
</dbReference>
<dbReference type="RefSeq" id="WP_344726775.1">
    <property type="nucleotide sequence ID" value="NZ_BAABBI010000001.1"/>
</dbReference>
<dbReference type="SUPFAM" id="SSF53720">
    <property type="entry name" value="ALDH-like"/>
    <property type="match status" value="1"/>
</dbReference>
<dbReference type="InterPro" id="IPR016163">
    <property type="entry name" value="Ald_DH_C"/>
</dbReference>
<gene>
    <name evidence="8" type="ORF">GCM10022271_05300</name>
</gene>
<organism evidence="8 9">
    <name type="scientific">Corallibacter vietnamensis</name>
    <dbReference type="NCBI Taxonomy" id="904130"/>
    <lineage>
        <taxon>Bacteria</taxon>
        <taxon>Pseudomonadati</taxon>
        <taxon>Bacteroidota</taxon>
        <taxon>Flavobacteriia</taxon>
        <taxon>Flavobacteriales</taxon>
        <taxon>Flavobacteriaceae</taxon>
        <taxon>Corallibacter</taxon>
    </lineage>
</organism>
<protein>
    <recommendedName>
        <fullName evidence="4">aldehyde dehydrogenase (NAD(+))</fullName>
        <ecNumber evidence="4">1.2.1.3</ecNumber>
    </recommendedName>
</protein>
<dbReference type="Gene3D" id="3.40.309.10">
    <property type="entry name" value="Aldehyde Dehydrogenase, Chain A, domain 2"/>
    <property type="match status" value="1"/>
</dbReference>
<sequence length="517" mass="55892">MQAVAKDFGIEKALHDLGVKDINEGTSTGSNSFSNGDVIESYSPVDGKLIGKVKTTTKEDYEKVMEAATSAFKTWKTMPAPQRGEIVRQFGEKLRELKEPLGKLVSYEMGKSYQEGLGEVQEMIDICDFAVGLSRQLHGLTMHSERPGHRMYEQYHPLGVVGIISAFNFPVAVWSWNTALAWICGDVCVWKPSEKTPLTGVACQNIAAEVFKANGLPEGISCLINGDYKVGEFMTKDKRVPLVSATGSTRMGKIVAQEVAARLGKSLLELGGNNAIIVTPDADIKMTVIGAVFGAVGTCGQRCTSTRRLIIHESIYDQVKNAVVDAYKQLRIGNPLDENNHVGPLIDTDAVKMYQHALEKVVEEGGNVVVEGGVLEGEGYESGCYVKPAIAEASNEFEIVQHETFAPVLYLLKYSGDVENAIDMQNGVAQGLSSAIMTNNLREAERFLSHAGSDCGIANVNIGTSGAEIGGAFGGEKETGGGRESGSDAWKVYMRRQTNTINYTTELPLAQGIKFDL</sequence>
<dbReference type="EMBL" id="BAABBI010000001">
    <property type="protein sequence ID" value="GAA3776103.1"/>
    <property type="molecule type" value="Genomic_DNA"/>
</dbReference>
<evidence type="ECO:0000256" key="5">
    <source>
        <dbReference type="PROSITE-ProRule" id="PRU10007"/>
    </source>
</evidence>
<reference evidence="9" key="1">
    <citation type="journal article" date="2019" name="Int. J. Syst. Evol. Microbiol.">
        <title>The Global Catalogue of Microorganisms (GCM) 10K type strain sequencing project: providing services to taxonomists for standard genome sequencing and annotation.</title>
        <authorList>
            <consortium name="The Broad Institute Genomics Platform"/>
            <consortium name="The Broad Institute Genome Sequencing Center for Infectious Disease"/>
            <person name="Wu L."/>
            <person name="Ma J."/>
        </authorList>
    </citation>
    <scope>NUCLEOTIDE SEQUENCE [LARGE SCALE GENOMIC DNA]</scope>
    <source>
        <strain evidence="9">JCM 17525</strain>
    </source>
</reference>
<comment type="caution">
    <text evidence="8">The sequence shown here is derived from an EMBL/GenBank/DDBJ whole genome shotgun (WGS) entry which is preliminary data.</text>
</comment>
<dbReference type="InterPro" id="IPR016162">
    <property type="entry name" value="Ald_DH_N"/>
</dbReference>
<proteinExistence type="inferred from homology"/>